<evidence type="ECO:0000256" key="6">
    <source>
        <dbReference type="ARBA" id="ARBA00022984"/>
    </source>
</evidence>
<keyword evidence="2" id="KW-0328">Glycosyltransferase</keyword>
<dbReference type="Pfam" id="PF01098">
    <property type="entry name" value="FTSW_RODA_SPOVE"/>
    <property type="match status" value="1"/>
</dbReference>
<evidence type="ECO:0000256" key="14">
    <source>
        <dbReference type="ARBA" id="ARBA00044770"/>
    </source>
</evidence>
<evidence type="ECO:0000256" key="13">
    <source>
        <dbReference type="ARBA" id="ARBA00041418"/>
    </source>
</evidence>
<keyword evidence="4 17" id="KW-0812">Transmembrane</keyword>
<proteinExistence type="inferred from homology"/>
<evidence type="ECO:0000256" key="9">
    <source>
        <dbReference type="ARBA" id="ARBA00032370"/>
    </source>
</evidence>
<evidence type="ECO:0000256" key="15">
    <source>
        <dbReference type="ARBA" id="ARBA00049902"/>
    </source>
</evidence>
<keyword evidence="18" id="KW-0132">Cell division</keyword>
<feature type="transmembrane region" description="Helical" evidence="17">
    <location>
        <begin position="94"/>
        <end position="113"/>
    </location>
</feature>
<keyword evidence="6" id="KW-0573">Peptidoglycan synthesis</keyword>
<feature type="transmembrane region" description="Helical" evidence="17">
    <location>
        <begin position="64"/>
        <end position="82"/>
    </location>
</feature>
<gene>
    <name evidence="18" type="ORF">SAMN02745131_03010</name>
</gene>
<evidence type="ECO:0000313" key="18">
    <source>
        <dbReference type="EMBL" id="SHF57796.1"/>
    </source>
</evidence>
<dbReference type="PANTHER" id="PTHR30474:SF2">
    <property type="entry name" value="PEPTIDOGLYCAN GLYCOSYLTRANSFERASE FTSW-RELATED"/>
    <property type="match status" value="1"/>
</dbReference>
<keyword evidence="19" id="KW-1185">Reference proteome</keyword>
<keyword evidence="3" id="KW-0808">Transferase</keyword>
<dbReference type="EC" id="2.4.99.28" evidence="14"/>
<evidence type="ECO:0000256" key="17">
    <source>
        <dbReference type="SAM" id="Phobius"/>
    </source>
</evidence>
<comment type="subcellular location">
    <subcellularLocation>
        <location evidence="1">Membrane</location>
        <topology evidence="1">Multi-pass membrane protein</topology>
    </subcellularLocation>
</comment>
<dbReference type="GO" id="GO:0032153">
    <property type="term" value="C:cell division site"/>
    <property type="evidence" value="ECO:0007669"/>
    <property type="project" value="TreeGrafter"/>
</dbReference>
<dbReference type="GO" id="GO:0051301">
    <property type="term" value="P:cell division"/>
    <property type="evidence" value="ECO:0007669"/>
    <property type="project" value="UniProtKB-KW"/>
</dbReference>
<evidence type="ECO:0000256" key="10">
    <source>
        <dbReference type="ARBA" id="ARBA00033270"/>
    </source>
</evidence>
<evidence type="ECO:0000256" key="7">
    <source>
        <dbReference type="ARBA" id="ARBA00022989"/>
    </source>
</evidence>
<feature type="transmembrane region" description="Helical" evidence="17">
    <location>
        <begin position="311"/>
        <end position="336"/>
    </location>
</feature>
<dbReference type="STRING" id="1121884.SAMN02745131_03010"/>
<dbReference type="InterPro" id="IPR001182">
    <property type="entry name" value="FtsW/RodA"/>
</dbReference>
<evidence type="ECO:0000313" key="19">
    <source>
        <dbReference type="Proteomes" id="UP000184048"/>
    </source>
</evidence>
<evidence type="ECO:0000256" key="5">
    <source>
        <dbReference type="ARBA" id="ARBA00022960"/>
    </source>
</evidence>
<dbReference type="AlphaFoldDB" id="A0A1M5CT29"/>
<dbReference type="GO" id="GO:0005886">
    <property type="term" value="C:plasma membrane"/>
    <property type="evidence" value="ECO:0007669"/>
    <property type="project" value="TreeGrafter"/>
</dbReference>
<sequence length="446" mass="49570">MSQQADIKFSDLAGIKPARLLTKTRGDKTIWALVFLLVLISLLVVYSATGSLAYKMYKGNTEVYLFKQIAFIAVGFCVIYFAHRVNYTIYSQVAKILFLLSIPLLLYTLLFGVTLNEGSRWIKLPIINMTMQTSDLAKLSLFMFLARLLSRKQNKIKDFKKGFLPVILPVAVTCLLIAPANLSTALLLGASCMLLLFIGRVSTKHLMLTISCAMIPVIFLVMAAVIKHKSSAGEEVAATTTKKEKSSKLFARVDTWISRVENFMYGSKEADNDNNYQTNQAKIAIAKGGAFGRGPGNSEQRNFLPQAYNDFIYAIIIEEYGLIGGAFIIFIYLVFLYRSIRLFKKCPYAFGAFLALGLSFTLVIQAMANMAVNVNLFPVTGVTLPLVSMGGSSFLFTCLSIGIILSVARNVEQLEGRKKMEALAKQEEEQEGEEQEEEVEEEPEEV</sequence>
<comment type="similarity">
    <text evidence="11">Belongs to the SEDS family. FtsW subfamily.</text>
</comment>
<keyword evidence="5" id="KW-0133">Cell shape</keyword>
<dbReference type="OrthoDB" id="9812661at2"/>
<comment type="catalytic activity">
    <reaction evidence="15">
        <text>[GlcNAc-(1-&gt;4)-Mur2Ac(oyl-L-Ala-gamma-D-Glu-L-Lys-D-Ala-D-Ala)](n)-di-trans,octa-cis-undecaprenyl diphosphate + beta-D-GlcNAc-(1-&gt;4)-Mur2Ac(oyl-L-Ala-gamma-D-Glu-L-Lys-D-Ala-D-Ala)-di-trans,octa-cis-undecaprenyl diphosphate = [GlcNAc-(1-&gt;4)-Mur2Ac(oyl-L-Ala-gamma-D-Glu-L-Lys-D-Ala-D-Ala)](n+1)-di-trans,octa-cis-undecaprenyl diphosphate + di-trans,octa-cis-undecaprenyl diphosphate + H(+)</text>
        <dbReference type="Rhea" id="RHEA:23708"/>
        <dbReference type="Rhea" id="RHEA-COMP:9602"/>
        <dbReference type="Rhea" id="RHEA-COMP:9603"/>
        <dbReference type="ChEBI" id="CHEBI:15378"/>
        <dbReference type="ChEBI" id="CHEBI:58405"/>
        <dbReference type="ChEBI" id="CHEBI:60033"/>
        <dbReference type="ChEBI" id="CHEBI:78435"/>
        <dbReference type="EC" id="2.4.99.28"/>
    </reaction>
</comment>
<feature type="transmembrane region" description="Helical" evidence="17">
    <location>
        <begin position="206"/>
        <end position="226"/>
    </location>
</feature>
<evidence type="ECO:0000256" key="16">
    <source>
        <dbReference type="SAM" id="MobiDB-lite"/>
    </source>
</evidence>
<keyword evidence="18" id="KW-0131">Cell cycle</keyword>
<protein>
    <recommendedName>
        <fullName evidence="12">Probable peptidoglycan glycosyltransferase FtsW</fullName>
        <ecNumber evidence="14">2.4.99.28</ecNumber>
    </recommendedName>
    <alternativeName>
        <fullName evidence="13">Cell division protein FtsW</fullName>
    </alternativeName>
    <alternativeName>
        <fullName evidence="10">Cell wall polymerase</fullName>
    </alternativeName>
    <alternativeName>
        <fullName evidence="9">Peptidoglycan polymerase</fullName>
    </alternativeName>
</protein>
<evidence type="ECO:0000256" key="1">
    <source>
        <dbReference type="ARBA" id="ARBA00004141"/>
    </source>
</evidence>
<evidence type="ECO:0000256" key="3">
    <source>
        <dbReference type="ARBA" id="ARBA00022679"/>
    </source>
</evidence>
<evidence type="ECO:0000256" key="4">
    <source>
        <dbReference type="ARBA" id="ARBA00022692"/>
    </source>
</evidence>
<keyword evidence="8 17" id="KW-0472">Membrane</keyword>
<name>A0A1M5CT29_9BACT</name>
<feature type="transmembrane region" description="Helical" evidence="17">
    <location>
        <begin position="348"/>
        <end position="368"/>
    </location>
</feature>
<evidence type="ECO:0000256" key="12">
    <source>
        <dbReference type="ARBA" id="ARBA00041185"/>
    </source>
</evidence>
<dbReference type="SUPFAM" id="SSF82866">
    <property type="entry name" value="Multidrug efflux transporter AcrB transmembrane domain"/>
    <property type="match status" value="1"/>
</dbReference>
<keyword evidence="7 17" id="KW-1133">Transmembrane helix</keyword>
<dbReference type="EMBL" id="FQUU01000013">
    <property type="protein sequence ID" value="SHF57796.1"/>
    <property type="molecule type" value="Genomic_DNA"/>
</dbReference>
<dbReference type="RefSeq" id="WP_072836152.1">
    <property type="nucleotide sequence ID" value="NZ_FQUU01000013.1"/>
</dbReference>
<organism evidence="18 19">
    <name type="scientific">Flavisolibacter ginsengisoli DSM 18119</name>
    <dbReference type="NCBI Taxonomy" id="1121884"/>
    <lineage>
        <taxon>Bacteria</taxon>
        <taxon>Pseudomonadati</taxon>
        <taxon>Bacteroidota</taxon>
        <taxon>Chitinophagia</taxon>
        <taxon>Chitinophagales</taxon>
        <taxon>Chitinophagaceae</taxon>
        <taxon>Flavisolibacter</taxon>
    </lineage>
</organism>
<accession>A0A1M5CT29</accession>
<evidence type="ECO:0000256" key="11">
    <source>
        <dbReference type="ARBA" id="ARBA00038053"/>
    </source>
</evidence>
<feature type="transmembrane region" description="Helical" evidence="17">
    <location>
        <begin position="162"/>
        <end position="178"/>
    </location>
</feature>
<reference evidence="18 19" key="1">
    <citation type="submission" date="2016-11" db="EMBL/GenBank/DDBJ databases">
        <authorList>
            <person name="Jaros S."/>
            <person name="Januszkiewicz K."/>
            <person name="Wedrychowicz H."/>
        </authorList>
    </citation>
    <scope>NUCLEOTIDE SEQUENCE [LARGE SCALE GENOMIC DNA]</scope>
    <source>
        <strain evidence="18 19">DSM 18119</strain>
    </source>
</reference>
<dbReference type="GO" id="GO:0009252">
    <property type="term" value="P:peptidoglycan biosynthetic process"/>
    <property type="evidence" value="ECO:0007669"/>
    <property type="project" value="UniProtKB-KW"/>
</dbReference>
<evidence type="ECO:0000256" key="8">
    <source>
        <dbReference type="ARBA" id="ARBA00023136"/>
    </source>
</evidence>
<evidence type="ECO:0000256" key="2">
    <source>
        <dbReference type="ARBA" id="ARBA00022676"/>
    </source>
</evidence>
<dbReference type="GO" id="GO:0015648">
    <property type="term" value="F:lipid-linked peptidoglycan transporter activity"/>
    <property type="evidence" value="ECO:0007669"/>
    <property type="project" value="TreeGrafter"/>
</dbReference>
<feature type="compositionally biased region" description="Acidic residues" evidence="16">
    <location>
        <begin position="428"/>
        <end position="446"/>
    </location>
</feature>
<feature type="transmembrane region" description="Helical" evidence="17">
    <location>
        <begin position="29"/>
        <end position="52"/>
    </location>
</feature>
<dbReference type="GO" id="GO:0008360">
    <property type="term" value="P:regulation of cell shape"/>
    <property type="evidence" value="ECO:0007669"/>
    <property type="project" value="UniProtKB-KW"/>
</dbReference>
<dbReference type="PANTHER" id="PTHR30474">
    <property type="entry name" value="CELL CYCLE PROTEIN"/>
    <property type="match status" value="1"/>
</dbReference>
<feature type="transmembrane region" description="Helical" evidence="17">
    <location>
        <begin position="388"/>
        <end position="408"/>
    </location>
</feature>
<dbReference type="Proteomes" id="UP000184048">
    <property type="component" value="Unassembled WGS sequence"/>
</dbReference>
<dbReference type="GO" id="GO:0008955">
    <property type="term" value="F:peptidoglycan glycosyltransferase activity"/>
    <property type="evidence" value="ECO:0007669"/>
    <property type="project" value="UniProtKB-EC"/>
</dbReference>
<feature type="region of interest" description="Disordered" evidence="16">
    <location>
        <begin position="422"/>
        <end position="446"/>
    </location>
</feature>